<gene>
    <name evidence="2" type="ORF">Ddye_022313</name>
</gene>
<dbReference type="Proteomes" id="UP001280121">
    <property type="component" value="Unassembled WGS sequence"/>
</dbReference>
<keyword evidence="3" id="KW-1185">Reference proteome</keyword>
<feature type="region of interest" description="Disordered" evidence="1">
    <location>
        <begin position="682"/>
        <end position="751"/>
    </location>
</feature>
<dbReference type="EMBL" id="JANJYI010000006">
    <property type="protein sequence ID" value="KAK2647118.1"/>
    <property type="molecule type" value="Genomic_DNA"/>
</dbReference>
<feature type="region of interest" description="Disordered" evidence="1">
    <location>
        <begin position="1"/>
        <end position="197"/>
    </location>
</feature>
<organism evidence="2 3">
    <name type="scientific">Dipteronia dyeriana</name>
    <dbReference type="NCBI Taxonomy" id="168575"/>
    <lineage>
        <taxon>Eukaryota</taxon>
        <taxon>Viridiplantae</taxon>
        <taxon>Streptophyta</taxon>
        <taxon>Embryophyta</taxon>
        <taxon>Tracheophyta</taxon>
        <taxon>Spermatophyta</taxon>
        <taxon>Magnoliopsida</taxon>
        <taxon>eudicotyledons</taxon>
        <taxon>Gunneridae</taxon>
        <taxon>Pentapetalae</taxon>
        <taxon>rosids</taxon>
        <taxon>malvids</taxon>
        <taxon>Sapindales</taxon>
        <taxon>Sapindaceae</taxon>
        <taxon>Hippocastanoideae</taxon>
        <taxon>Acereae</taxon>
        <taxon>Dipteronia</taxon>
    </lineage>
</organism>
<feature type="compositionally biased region" description="Basic and acidic residues" evidence="1">
    <location>
        <begin position="338"/>
        <end position="348"/>
    </location>
</feature>
<name>A0AAD9WYD5_9ROSI</name>
<feature type="compositionally biased region" description="Polar residues" evidence="1">
    <location>
        <begin position="736"/>
        <end position="751"/>
    </location>
</feature>
<comment type="caution">
    <text evidence="2">The sequence shown here is derived from an EMBL/GenBank/DDBJ whole genome shotgun (WGS) entry which is preliminary data.</text>
</comment>
<protein>
    <submittedName>
        <fullName evidence="2">Uncharacterized protein</fullName>
    </submittedName>
</protein>
<feature type="compositionally biased region" description="Polar residues" evidence="1">
    <location>
        <begin position="106"/>
        <end position="116"/>
    </location>
</feature>
<proteinExistence type="predicted"/>
<evidence type="ECO:0000313" key="3">
    <source>
        <dbReference type="Proteomes" id="UP001280121"/>
    </source>
</evidence>
<feature type="compositionally biased region" description="Polar residues" evidence="1">
    <location>
        <begin position="153"/>
        <end position="167"/>
    </location>
</feature>
<feature type="compositionally biased region" description="Low complexity" evidence="1">
    <location>
        <begin position="1"/>
        <end position="12"/>
    </location>
</feature>
<feature type="compositionally biased region" description="Basic and acidic residues" evidence="1">
    <location>
        <begin position="137"/>
        <end position="149"/>
    </location>
</feature>
<evidence type="ECO:0000313" key="2">
    <source>
        <dbReference type="EMBL" id="KAK2647118.1"/>
    </source>
</evidence>
<evidence type="ECO:0000256" key="1">
    <source>
        <dbReference type="SAM" id="MobiDB-lite"/>
    </source>
</evidence>
<reference evidence="2" key="1">
    <citation type="journal article" date="2023" name="Plant J.">
        <title>Genome sequences and population genomics provide insights into the demographic history, inbreeding, and mutation load of two 'living fossil' tree species of Dipteronia.</title>
        <authorList>
            <person name="Feng Y."/>
            <person name="Comes H.P."/>
            <person name="Chen J."/>
            <person name="Zhu S."/>
            <person name="Lu R."/>
            <person name="Zhang X."/>
            <person name="Li P."/>
            <person name="Qiu J."/>
            <person name="Olsen K.M."/>
            <person name="Qiu Y."/>
        </authorList>
    </citation>
    <scope>NUCLEOTIDE SEQUENCE</scope>
    <source>
        <strain evidence="2">KIB01</strain>
    </source>
</reference>
<sequence>MGNEMGNNNSSGLQEEEKTNTGGDQGRSWQEAGHGDVAQVENHIAPVGEGKDYQENETRLDSDAPDSKIVNQIFDEKEKEETEVHDHSAGSTEVEVKSNDEVGDGTNETQPTSSSEDSNEKPLLSSVEENLSQLNDLKLEKQTSIKKDDEEMINNTIFDTKSTSNDLEPQELVDSKSDQPDQLAEIQADPSVQDSNESRLEIEDILGSNLTCISEETGHLIDENISEDISDGSVSGSGVTPEVEIKRDDLSVKEMASKGDEIGNDLGQKSVMTSDLQSGVEIKCNGDLPTETNAIRSDSSEAELEAVSTDKSLNSHLQVSETIDNSVPFTARTILVGKESEHGEDKPDPCPAQSYEESVKGSEIDNASVLIESELVMIESECENSNKRATDYTCSDSGNNSDCVEEVNVSQSELVRIEPEPVNNEKGATDYASSDPGINEHNIEEANLSQSELVMIEPELVNSEKGATDYATSDPGTNKDIIEEANVPQSELVMIEPETGNYGTRATDYTFCDSGIRNCIEEAKVAENGHLIVEASTQQHKGSIEEAVMVPESGVVLTESSLNDFKTEEALNEKKIVEEMKKKEASYGMENSTEVSESGNQCMPQTLPVEQTEAFLPESALSLIQPQDHQQNIERESEKIKSSNEFISELKQENCGEFLVAEVSSFNSKNLTAETLLSEAELTNEKPGEDVSEYTTKPAGTVAESNPPEDNISGQCAIESCESYQARESVGRDSTESNPNNSSIQAQMQKSPSFGLDLRIEARSEESDQTPLLYQDKTAIEDFSTQAYISLGNSIEHTHNGQNKDMLDTQAMPVEEKVVRMERSDSEKSKTPFLGLLKEEEEVHILITPQKQDNNSFAKKGNKEQVTPTSLKSKEKRKPRSSLFTNCMCCTTVIN</sequence>
<feature type="compositionally biased region" description="Basic and acidic residues" evidence="1">
    <location>
        <begin position="74"/>
        <end position="100"/>
    </location>
</feature>
<feature type="compositionally biased region" description="Basic and acidic residues" evidence="1">
    <location>
        <begin position="49"/>
        <end position="66"/>
    </location>
</feature>
<feature type="region of interest" description="Disordered" evidence="1">
    <location>
        <begin position="337"/>
        <end position="362"/>
    </location>
</feature>
<accession>A0AAD9WYD5</accession>
<feature type="region of interest" description="Disordered" evidence="1">
    <location>
        <begin position="851"/>
        <end position="879"/>
    </location>
</feature>
<dbReference type="AlphaFoldDB" id="A0AAD9WYD5"/>